<protein>
    <recommendedName>
        <fullName evidence="4">F-box domain-containing protein</fullName>
    </recommendedName>
</protein>
<feature type="region of interest" description="Disordered" evidence="1">
    <location>
        <begin position="1"/>
        <end position="32"/>
    </location>
</feature>
<reference evidence="3" key="1">
    <citation type="submission" date="2017-03" db="EMBL/GenBank/DDBJ databases">
        <title>Genomes of endolithic fungi from Antarctica.</title>
        <authorList>
            <person name="Coleine C."/>
            <person name="Masonjones S."/>
            <person name="Stajich J.E."/>
        </authorList>
    </citation>
    <scope>NUCLEOTIDE SEQUENCE [LARGE SCALE GENOMIC DNA]</scope>
    <source>
        <strain evidence="3">CCFEE 5527</strain>
    </source>
</reference>
<evidence type="ECO:0000313" key="3">
    <source>
        <dbReference type="Proteomes" id="UP000192596"/>
    </source>
</evidence>
<feature type="region of interest" description="Disordered" evidence="1">
    <location>
        <begin position="75"/>
        <end position="106"/>
    </location>
</feature>
<feature type="compositionally biased region" description="Basic residues" evidence="1">
    <location>
        <begin position="7"/>
        <end position="19"/>
    </location>
</feature>
<dbReference type="AlphaFoldDB" id="A0A1V8SB31"/>
<sequence>MALPKIFAKRRGRSIRVKRSQPPSAEPLPKRRSLVRMASVFGSSAKVAPASTPTMIEASASQAPTTAPLTVSVIPKPALPNTTHTDAAPPQTAPTSPQPVVGSATGTTSDRIARANSAWARNARVNGPPARTPVARLDPATLSAVRETLDGNYRLASAVSLAPALSNVSDLTVATRRPAPQDLSTPALHQAQSLFCTHLPAELRLLIFTSLLDVKLDCWGALSIPLSSARVAPEPYILSCRQIYYETMDLYRKAYWARNTFILDKTYFAPWAVSVRPADLGKIQRFSVQVPGRRILIEIEEGEWVARETDASLGNIGQMYLASVRSALRVVNERRERVIERGARIGGMTLEDLTTIMGIAWLR</sequence>
<evidence type="ECO:0008006" key="4">
    <source>
        <dbReference type="Google" id="ProtNLM"/>
    </source>
</evidence>
<comment type="caution">
    <text evidence="2">The sequence shown here is derived from an EMBL/GenBank/DDBJ whole genome shotgun (WGS) entry which is preliminary data.</text>
</comment>
<name>A0A1V8SB31_9PEZI</name>
<accession>A0A1V8SB31</accession>
<dbReference type="Proteomes" id="UP000192596">
    <property type="component" value="Unassembled WGS sequence"/>
</dbReference>
<dbReference type="EMBL" id="NAJO01000068">
    <property type="protein sequence ID" value="OQN96332.1"/>
    <property type="molecule type" value="Genomic_DNA"/>
</dbReference>
<evidence type="ECO:0000256" key="1">
    <source>
        <dbReference type="SAM" id="MobiDB-lite"/>
    </source>
</evidence>
<dbReference type="InParanoid" id="A0A1V8SB31"/>
<organism evidence="2 3">
    <name type="scientific">Cryoendolithus antarcticus</name>
    <dbReference type="NCBI Taxonomy" id="1507870"/>
    <lineage>
        <taxon>Eukaryota</taxon>
        <taxon>Fungi</taxon>
        <taxon>Dikarya</taxon>
        <taxon>Ascomycota</taxon>
        <taxon>Pezizomycotina</taxon>
        <taxon>Dothideomycetes</taxon>
        <taxon>Dothideomycetidae</taxon>
        <taxon>Cladosporiales</taxon>
        <taxon>Cladosporiaceae</taxon>
        <taxon>Cryoendolithus</taxon>
    </lineage>
</organism>
<feature type="compositionally biased region" description="Low complexity" evidence="1">
    <location>
        <begin position="82"/>
        <end position="99"/>
    </location>
</feature>
<gene>
    <name evidence="2" type="ORF">B0A48_17588</name>
</gene>
<proteinExistence type="predicted"/>
<keyword evidence="3" id="KW-1185">Reference proteome</keyword>
<evidence type="ECO:0000313" key="2">
    <source>
        <dbReference type="EMBL" id="OQN96332.1"/>
    </source>
</evidence>